<dbReference type="RefSeq" id="WP_379829788.1">
    <property type="nucleotide sequence ID" value="NZ_JBHUHU010000001.1"/>
</dbReference>
<evidence type="ECO:0000313" key="9">
    <source>
        <dbReference type="EMBL" id="MFD2099023.1"/>
    </source>
</evidence>
<feature type="domain" description="MacB-like periplasmic core" evidence="8">
    <location>
        <begin position="30"/>
        <end position="233"/>
    </location>
</feature>
<keyword evidence="4 6" id="KW-1133">Transmembrane helix</keyword>
<evidence type="ECO:0000256" key="2">
    <source>
        <dbReference type="ARBA" id="ARBA00022475"/>
    </source>
</evidence>
<evidence type="ECO:0000256" key="5">
    <source>
        <dbReference type="ARBA" id="ARBA00023136"/>
    </source>
</evidence>
<protein>
    <submittedName>
        <fullName evidence="9">ABC transporter permease</fullName>
    </submittedName>
</protein>
<feature type="transmembrane region" description="Helical" evidence="6">
    <location>
        <begin position="720"/>
        <end position="742"/>
    </location>
</feature>
<evidence type="ECO:0000259" key="8">
    <source>
        <dbReference type="Pfam" id="PF12704"/>
    </source>
</evidence>
<evidence type="ECO:0000313" key="10">
    <source>
        <dbReference type="Proteomes" id="UP001597342"/>
    </source>
</evidence>
<dbReference type="PANTHER" id="PTHR30287">
    <property type="entry name" value="MEMBRANE COMPONENT OF PREDICTED ABC SUPERFAMILY METABOLITE UPTAKE TRANSPORTER"/>
    <property type="match status" value="1"/>
</dbReference>
<evidence type="ECO:0000256" key="4">
    <source>
        <dbReference type="ARBA" id="ARBA00022989"/>
    </source>
</evidence>
<organism evidence="9 10">
    <name type="scientific">Flagellimonas iocasae</name>
    <dbReference type="NCBI Taxonomy" id="2055905"/>
    <lineage>
        <taxon>Bacteria</taxon>
        <taxon>Pseudomonadati</taxon>
        <taxon>Bacteroidota</taxon>
        <taxon>Flavobacteriia</taxon>
        <taxon>Flavobacteriales</taxon>
        <taxon>Flavobacteriaceae</taxon>
        <taxon>Flagellimonas</taxon>
    </lineage>
</organism>
<evidence type="ECO:0000259" key="7">
    <source>
        <dbReference type="Pfam" id="PF02687"/>
    </source>
</evidence>
<name>A0ABW4XXP4_9FLAO</name>
<dbReference type="Proteomes" id="UP001597342">
    <property type="component" value="Unassembled WGS sequence"/>
</dbReference>
<keyword evidence="10" id="KW-1185">Reference proteome</keyword>
<dbReference type="Pfam" id="PF02687">
    <property type="entry name" value="FtsX"/>
    <property type="match status" value="2"/>
</dbReference>
<comment type="subcellular location">
    <subcellularLocation>
        <location evidence="1">Cell membrane</location>
        <topology evidence="1">Multi-pass membrane protein</topology>
    </subcellularLocation>
</comment>
<comment type="caution">
    <text evidence="9">The sequence shown here is derived from an EMBL/GenBank/DDBJ whole genome shotgun (WGS) entry which is preliminary data.</text>
</comment>
<gene>
    <name evidence="9" type="ORF">ACFSJE_04500</name>
</gene>
<dbReference type="InterPro" id="IPR003838">
    <property type="entry name" value="ABC3_permease_C"/>
</dbReference>
<dbReference type="PANTHER" id="PTHR30287:SF1">
    <property type="entry name" value="INNER MEMBRANE PROTEIN"/>
    <property type="match status" value="1"/>
</dbReference>
<reference evidence="10" key="1">
    <citation type="journal article" date="2019" name="Int. J. Syst. Evol. Microbiol.">
        <title>The Global Catalogue of Microorganisms (GCM) 10K type strain sequencing project: providing services to taxonomists for standard genome sequencing and annotation.</title>
        <authorList>
            <consortium name="The Broad Institute Genomics Platform"/>
            <consortium name="The Broad Institute Genome Sequencing Center for Infectious Disease"/>
            <person name="Wu L."/>
            <person name="Ma J."/>
        </authorList>
    </citation>
    <scope>NUCLEOTIDE SEQUENCE [LARGE SCALE GENOMIC DNA]</scope>
    <source>
        <strain evidence="10">JCM 3389</strain>
    </source>
</reference>
<evidence type="ECO:0000256" key="1">
    <source>
        <dbReference type="ARBA" id="ARBA00004651"/>
    </source>
</evidence>
<feature type="transmembrane region" description="Helical" evidence="6">
    <location>
        <begin position="428"/>
        <end position="453"/>
    </location>
</feature>
<feature type="transmembrane region" description="Helical" evidence="6">
    <location>
        <begin position="353"/>
        <end position="382"/>
    </location>
</feature>
<dbReference type="InterPro" id="IPR038766">
    <property type="entry name" value="Membrane_comp_ABC_pdt"/>
</dbReference>
<feature type="transmembrane region" description="Helical" evidence="6">
    <location>
        <begin position="811"/>
        <end position="834"/>
    </location>
</feature>
<keyword evidence="2" id="KW-1003">Cell membrane</keyword>
<accession>A0ABW4XXP4</accession>
<keyword evidence="5 6" id="KW-0472">Membrane</keyword>
<proteinExistence type="predicted"/>
<feature type="transmembrane region" description="Helical" evidence="6">
    <location>
        <begin position="29"/>
        <end position="53"/>
    </location>
</feature>
<feature type="domain" description="ABC3 transporter permease C-terminal" evidence="7">
    <location>
        <begin position="266"/>
        <end position="384"/>
    </location>
</feature>
<evidence type="ECO:0000256" key="3">
    <source>
        <dbReference type="ARBA" id="ARBA00022692"/>
    </source>
</evidence>
<feature type="transmembrane region" description="Helical" evidence="6">
    <location>
        <begin position="403"/>
        <end position="422"/>
    </location>
</feature>
<evidence type="ECO:0000256" key="6">
    <source>
        <dbReference type="SAM" id="Phobius"/>
    </source>
</evidence>
<feature type="transmembrane region" description="Helical" evidence="6">
    <location>
        <begin position="308"/>
        <end position="333"/>
    </location>
</feature>
<feature type="domain" description="ABC3 transporter permease C-terminal" evidence="7">
    <location>
        <begin position="723"/>
        <end position="837"/>
    </location>
</feature>
<keyword evidence="3 6" id="KW-0812">Transmembrane</keyword>
<dbReference type="InterPro" id="IPR025857">
    <property type="entry name" value="MacB_PCD"/>
</dbReference>
<dbReference type="Pfam" id="PF12704">
    <property type="entry name" value="MacB_PCD"/>
    <property type="match status" value="1"/>
</dbReference>
<dbReference type="EMBL" id="JBHUHU010000001">
    <property type="protein sequence ID" value="MFD2099023.1"/>
    <property type="molecule type" value="Genomic_DNA"/>
</dbReference>
<sequence>MQEEQKKGTGIGWLFKMAWRDGKASYGKLLLFIFSITLGVAAVVSVHSFSGLLKENISSQSKALLGADFVIESDKPVNESVIGIMDSLGGADAKEINFLSMGAFPGNEGTKLMEVRGVEGGFPFYGGLETNPTSAIDDFRENGALVDATTMIQFDLQVGDSIKLGAITLPIAGALKTVPGSNSVFGAIAPPVLIPYNYIEATGLVQTGSRIDYKYYFTADENQDMELLNDELDPILDSEDADIDTHVSEARRMGRRYENFGKFLNLVGFISLLLGCVGIASGMSIYIRMKLKSIAVLKCLGATKWQSYLIFFVQIACMGLIGGLLGSLVGYFIQRLFPVLLGDLLPVDVGISLSFQSIVLGLALGITMSVLFALYPLIRTLYVSPLQTLRVVEEKRSRSSKSTIAVGAAIVLFVLGFSYWLLGDFERSLFFVLGLIVVFLILTGVAQFFMGILKRFFPYSWSFTARQGLRNLFRPQNQTLILVLAIGIGTFLISTLYFTKDMLLQKAAIEDRANSANMILMDIQTEQAGAIANTIESSGLPVIDEIPIVTMRVETLKGRHVEQIRKDTTYQVSRWILNHEFRVTYRDSLINSEQIIEGEWPASRRYSYIPISVSEDFANMAKVSVGDKIKFNVQGKIMHTNVVGIRAVDWSRLQPNFSVVFSNGILENAPQFKVMTTRTTDDENSAQLQQKLVRQFPNVSILDLNRMLTLLEDILGKISWVINFMAFFSIFVGVAVLMGAIYSSKHQRVKQGALLRTLGAKGTQILSIISIEYAVLGFLGALMGVILAVIANALLAYALFDTTFTPSFVPFLVIMPLIILLVFVLGVGNSLAIVRNSPLVVLRKEKE</sequence>
<feature type="transmembrane region" description="Helical" evidence="6">
    <location>
        <begin position="773"/>
        <end position="799"/>
    </location>
</feature>
<feature type="transmembrane region" description="Helical" evidence="6">
    <location>
        <begin position="479"/>
        <end position="498"/>
    </location>
</feature>
<feature type="transmembrane region" description="Helical" evidence="6">
    <location>
        <begin position="263"/>
        <end position="287"/>
    </location>
</feature>